<dbReference type="AlphaFoldDB" id="Q10YY7"/>
<reference evidence="2" key="1">
    <citation type="submission" date="2006-06" db="EMBL/GenBank/DDBJ databases">
        <title>Complete sequence of Trichodesmium erythraeum IMS101.</title>
        <authorList>
            <consortium name="US DOE Joint Genome Institute"/>
            <person name="Copeland A."/>
            <person name="Lucas S."/>
            <person name="Lapidus A."/>
            <person name="Barry K."/>
            <person name="Detter J.C."/>
            <person name="Glavina del Rio T."/>
            <person name="Hammon N."/>
            <person name="Israni S."/>
            <person name="Dalin E."/>
            <person name="Tice H."/>
            <person name="Pitluck S."/>
            <person name="Kiss H."/>
            <person name="Munk A.C."/>
            <person name="Brettin T."/>
            <person name="Bruce D."/>
            <person name="Han C."/>
            <person name="Tapia R."/>
            <person name="Gilna P."/>
            <person name="Schmutz J."/>
            <person name="Larimer F."/>
            <person name="Land M."/>
            <person name="Hauser L."/>
            <person name="Kyrpides N."/>
            <person name="Kim E."/>
            <person name="Richardson P."/>
        </authorList>
    </citation>
    <scope>NUCLEOTIDE SEQUENCE [LARGE SCALE GENOMIC DNA]</scope>
    <source>
        <strain evidence="2">IMS101</strain>
    </source>
</reference>
<keyword evidence="1" id="KW-0472">Membrane</keyword>
<feature type="transmembrane region" description="Helical" evidence="1">
    <location>
        <begin position="12"/>
        <end position="34"/>
    </location>
</feature>
<dbReference type="STRING" id="203124.Tery_3444"/>
<protein>
    <submittedName>
        <fullName evidence="2">Uncharacterized protein</fullName>
    </submittedName>
</protein>
<proteinExistence type="predicted"/>
<keyword evidence="1" id="KW-0812">Transmembrane</keyword>
<keyword evidence="1" id="KW-1133">Transmembrane helix</keyword>
<accession>Q10YY7</accession>
<name>Q10YY7_TRIEI</name>
<dbReference type="KEGG" id="ter:Tery_3444"/>
<organism evidence="2">
    <name type="scientific">Trichodesmium erythraeum (strain IMS101)</name>
    <dbReference type="NCBI Taxonomy" id="203124"/>
    <lineage>
        <taxon>Bacteria</taxon>
        <taxon>Bacillati</taxon>
        <taxon>Cyanobacteriota</taxon>
        <taxon>Cyanophyceae</taxon>
        <taxon>Oscillatoriophycideae</taxon>
        <taxon>Oscillatoriales</taxon>
        <taxon>Microcoleaceae</taxon>
        <taxon>Trichodesmium</taxon>
    </lineage>
</organism>
<evidence type="ECO:0000313" key="2">
    <source>
        <dbReference type="EMBL" id="ABG52537.1"/>
    </source>
</evidence>
<dbReference type="RefSeq" id="WP_011612880.1">
    <property type="nucleotide sequence ID" value="NC_008312.1"/>
</dbReference>
<evidence type="ECO:0000256" key="1">
    <source>
        <dbReference type="SAM" id="Phobius"/>
    </source>
</evidence>
<dbReference type="EMBL" id="CP000393">
    <property type="protein sequence ID" value="ABG52537.1"/>
    <property type="molecule type" value="Genomic_DNA"/>
</dbReference>
<dbReference type="eggNOG" id="ENOG5031KNS">
    <property type="taxonomic scope" value="Bacteria"/>
</dbReference>
<sequence length="218" mass="25234">MSNKQWLKYFNITFITAMVWVSIGLLWTSLISAAHPSTYLFKYQFKKITSQDNSQYPIKIVQQLVQPKEVWPFVYEKIPDLPLENYYISKETGKVNTEDTLVSRLIRYHFYVKGRAPNYRFDWKLTLADYLGANDYLRSSVYPGNDSLTENPMKGDRQAIQNLTRSQRNALVNRLVDIFGGDSNPPSIPKMEYRGDSEQVAPRVPVILKQEGADLLKP</sequence>
<gene>
    <name evidence="2" type="ordered locus">Tery_3444</name>
</gene>
<dbReference type="HOGENOM" id="CLU_099780_1_0_3"/>